<keyword evidence="1" id="KW-1133">Transmembrane helix</keyword>
<dbReference type="RefSeq" id="WP_092403847.1">
    <property type="nucleotide sequence ID" value="NZ_FOVF01000001.1"/>
</dbReference>
<keyword evidence="1" id="KW-0812">Transmembrane</keyword>
<protein>
    <submittedName>
        <fullName evidence="2">Uncharacterized protein</fullName>
    </submittedName>
</protein>
<dbReference type="AlphaFoldDB" id="A0A1I4V0U8"/>
<feature type="transmembrane region" description="Helical" evidence="1">
    <location>
        <begin position="50"/>
        <end position="72"/>
    </location>
</feature>
<keyword evidence="3" id="KW-1185">Reference proteome</keyword>
<gene>
    <name evidence="2" type="ORF">SAMN05216289_1015</name>
</gene>
<evidence type="ECO:0000256" key="1">
    <source>
        <dbReference type="SAM" id="Phobius"/>
    </source>
</evidence>
<name>A0A1I4V0U8_9GAMM</name>
<accession>A0A1I4V0U8</accession>
<dbReference type="EMBL" id="FOVF01000001">
    <property type="protein sequence ID" value="SFM94781.1"/>
    <property type="molecule type" value="Genomic_DNA"/>
</dbReference>
<keyword evidence="1" id="KW-0472">Membrane</keyword>
<proteinExistence type="predicted"/>
<sequence length="257" mass="28641">MFVFAALLAMLLVAFVMSLQPVAYVMLIAAMVALLIHWRRRSKGKAARPWMLAGGVLLAGSATLIISMYMMIHAELSPTREIMVKTKEIENILSQADLDGRFATAMKIVHSGTSDTIRRRLGETMLDVFRGADYRKERVGASDLQTIETLLRQLFPRPAGVRSCSVYFAHLYVRQTGPADVHQVLSEYPDTVADCGGSVEYLMLVRRRCARSGEWYAQCSAQLPQQQLMALRNEPSSAPGVRQALDTLLNEVYGRTN</sequence>
<feature type="transmembrane region" description="Helical" evidence="1">
    <location>
        <begin position="6"/>
        <end position="38"/>
    </location>
</feature>
<dbReference type="Proteomes" id="UP000198575">
    <property type="component" value="Unassembled WGS sequence"/>
</dbReference>
<organism evidence="2 3">
    <name type="scientific">Dokdonella immobilis</name>
    <dbReference type="NCBI Taxonomy" id="578942"/>
    <lineage>
        <taxon>Bacteria</taxon>
        <taxon>Pseudomonadati</taxon>
        <taxon>Pseudomonadota</taxon>
        <taxon>Gammaproteobacteria</taxon>
        <taxon>Lysobacterales</taxon>
        <taxon>Rhodanobacteraceae</taxon>
        <taxon>Dokdonella</taxon>
    </lineage>
</organism>
<evidence type="ECO:0000313" key="3">
    <source>
        <dbReference type="Proteomes" id="UP000198575"/>
    </source>
</evidence>
<reference evidence="2 3" key="1">
    <citation type="submission" date="2016-10" db="EMBL/GenBank/DDBJ databases">
        <authorList>
            <person name="de Groot N.N."/>
        </authorList>
    </citation>
    <scope>NUCLEOTIDE SEQUENCE [LARGE SCALE GENOMIC DNA]</scope>
    <source>
        <strain evidence="2 3">CGMCC 1.7659</strain>
    </source>
</reference>
<evidence type="ECO:0000313" key="2">
    <source>
        <dbReference type="EMBL" id="SFM94781.1"/>
    </source>
</evidence>